<sequence>MAAQLSSAHFQEAGRFIAGIYTFGAPKVGNKKFVQSYGKRLGQVTYAWWNEKDIVPFLPPQVWLGYRHLEPESRWRVWNGTCAQAHCSIFDMAAGRACLSLDCPTVTAAVCMFNEERDHKQQAYVSSLRKCMPRSAVPDACLAAI</sequence>
<dbReference type="PANTHER" id="PTHR45856:SF24">
    <property type="entry name" value="FUNGAL LIPASE-LIKE DOMAIN-CONTAINING PROTEIN"/>
    <property type="match status" value="1"/>
</dbReference>
<reference evidence="2 3" key="1">
    <citation type="journal article" date="2013" name="BMC Genomics">
        <title>Reconstruction of the lipid metabolism for the microalga Monoraphidium neglectum from its genome sequence reveals characteristics suitable for biofuel production.</title>
        <authorList>
            <person name="Bogen C."/>
            <person name="Al-Dilaimi A."/>
            <person name="Albersmeier A."/>
            <person name="Wichmann J."/>
            <person name="Grundmann M."/>
            <person name="Rupp O."/>
            <person name="Lauersen K.J."/>
            <person name="Blifernez-Klassen O."/>
            <person name="Kalinowski J."/>
            <person name="Goesmann A."/>
            <person name="Mussgnug J.H."/>
            <person name="Kruse O."/>
        </authorList>
    </citation>
    <scope>NUCLEOTIDE SEQUENCE [LARGE SCALE GENOMIC DNA]</scope>
    <source>
        <strain evidence="2 3">SAG 48.87</strain>
    </source>
</reference>
<dbReference type="EMBL" id="KK100796">
    <property type="protein sequence ID" value="KIZ03717.1"/>
    <property type="molecule type" value="Genomic_DNA"/>
</dbReference>
<organism evidence="2 3">
    <name type="scientific">Monoraphidium neglectum</name>
    <dbReference type="NCBI Taxonomy" id="145388"/>
    <lineage>
        <taxon>Eukaryota</taxon>
        <taxon>Viridiplantae</taxon>
        <taxon>Chlorophyta</taxon>
        <taxon>core chlorophytes</taxon>
        <taxon>Chlorophyceae</taxon>
        <taxon>CS clade</taxon>
        <taxon>Sphaeropleales</taxon>
        <taxon>Selenastraceae</taxon>
        <taxon>Monoraphidium</taxon>
    </lineage>
</organism>
<dbReference type="GeneID" id="25737113"/>
<dbReference type="Proteomes" id="UP000054498">
    <property type="component" value="Unassembled WGS sequence"/>
</dbReference>
<evidence type="ECO:0000313" key="2">
    <source>
        <dbReference type="EMBL" id="KIZ03717.1"/>
    </source>
</evidence>
<protein>
    <recommendedName>
        <fullName evidence="1">Fungal lipase-type domain-containing protein</fullName>
    </recommendedName>
</protein>
<dbReference type="OrthoDB" id="430884at2759"/>
<dbReference type="InterPro" id="IPR002921">
    <property type="entry name" value="Fungal_lipase-type"/>
</dbReference>
<feature type="domain" description="Fungal lipase-type" evidence="1">
    <location>
        <begin position="3"/>
        <end position="62"/>
    </location>
</feature>
<dbReference type="GO" id="GO:0006629">
    <property type="term" value="P:lipid metabolic process"/>
    <property type="evidence" value="ECO:0007669"/>
    <property type="project" value="InterPro"/>
</dbReference>
<dbReference type="KEGG" id="mng:MNEG_4235"/>
<dbReference type="Pfam" id="PF01764">
    <property type="entry name" value="Lipase_3"/>
    <property type="match status" value="1"/>
</dbReference>
<keyword evidence="3" id="KW-1185">Reference proteome</keyword>
<dbReference type="SUPFAM" id="SSF53474">
    <property type="entry name" value="alpha/beta-Hydrolases"/>
    <property type="match status" value="1"/>
</dbReference>
<name>A0A0D2MTE7_9CHLO</name>
<dbReference type="InterPro" id="IPR051218">
    <property type="entry name" value="Sec_MonoDiacylglyc_Lipase"/>
</dbReference>
<dbReference type="AlphaFoldDB" id="A0A0D2MTE7"/>
<dbReference type="STRING" id="145388.A0A0D2MTE7"/>
<dbReference type="InterPro" id="IPR029058">
    <property type="entry name" value="AB_hydrolase_fold"/>
</dbReference>
<dbReference type="RefSeq" id="XP_013902736.1">
    <property type="nucleotide sequence ID" value="XM_014047282.1"/>
</dbReference>
<gene>
    <name evidence="2" type="ORF">MNEG_4235</name>
</gene>
<accession>A0A0D2MTE7</accession>
<proteinExistence type="predicted"/>
<evidence type="ECO:0000259" key="1">
    <source>
        <dbReference type="Pfam" id="PF01764"/>
    </source>
</evidence>
<evidence type="ECO:0000313" key="3">
    <source>
        <dbReference type="Proteomes" id="UP000054498"/>
    </source>
</evidence>
<dbReference type="Gene3D" id="3.40.50.1820">
    <property type="entry name" value="alpha/beta hydrolase"/>
    <property type="match status" value="1"/>
</dbReference>
<dbReference type="PANTHER" id="PTHR45856">
    <property type="entry name" value="ALPHA/BETA-HYDROLASES SUPERFAMILY PROTEIN"/>
    <property type="match status" value="1"/>
</dbReference>